<dbReference type="AlphaFoldDB" id="A0A974NF49"/>
<dbReference type="Proteomes" id="UP000595278">
    <property type="component" value="Chromosome"/>
</dbReference>
<gene>
    <name evidence="2" type="ORF">JHT90_14960</name>
</gene>
<dbReference type="KEGG" id="eaz:JHT90_14960"/>
<feature type="region of interest" description="Disordered" evidence="1">
    <location>
        <begin position="117"/>
        <end position="136"/>
    </location>
</feature>
<protein>
    <submittedName>
        <fullName evidence="2">Uncharacterized protein</fullName>
    </submittedName>
</protein>
<keyword evidence="3" id="KW-1185">Reference proteome</keyword>
<feature type="compositionally biased region" description="Polar residues" evidence="1">
    <location>
        <begin position="123"/>
        <end position="136"/>
    </location>
</feature>
<accession>A0A974NF49</accession>
<dbReference type="EMBL" id="CP067393">
    <property type="protein sequence ID" value="QQP85646.1"/>
    <property type="molecule type" value="Genomic_DNA"/>
</dbReference>
<dbReference type="RefSeq" id="WP_201092477.1">
    <property type="nucleotide sequence ID" value="NZ_CP067393.1"/>
</dbReference>
<evidence type="ECO:0000256" key="1">
    <source>
        <dbReference type="SAM" id="MobiDB-lite"/>
    </source>
</evidence>
<name>A0A974NF49_9GAMM</name>
<evidence type="ECO:0000313" key="3">
    <source>
        <dbReference type="Proteomes" id="UP000595278"/>
    </source>
</evidence>
<evidence type="ECO:0000313" key="2">
    <source>
        <dbReference type="EMBL" id="QQP85646.1"/>
    </source>
</evidence>
<sequence length="136" mass="15644">MSQEKIVTLFNSPAIARHAVTELIEADFAEHDIQYLDREYLKEREQAIQEKNIWDELFGYDVMEENVDIYRHAIENDAVILILLTENTLLDKAMQILEHYHQLDKSKLPEGAKDVSIAPALQGSPNQSNPTTTVHR</sequence>
<organism evidence="2 3">
    <name type="scientific">Entomomonas asaccharolytica</name>
    <dbReference type="NCBI Taxonomy" id="2785331"/>
    <lineage>
        <taxon>Bacteria</taxon>
        <taxon>Pseudomonadati</taxon>
        <taxon>Pseudomonadota</taxon>
        <taxon>Gammaproteobacteria</taxon>
        <taxon>Pseudomonadales</taxon>
        <taxon>Pseudomonadaceae</taxon>
        <taxon>Entomomonas</taxon>
    </lineage>
</organism>
<reference evidence="2 3" key="1">
    <citation type="submission" date="2021-01" db="EMBL/GenBank/DDBJ databases">
        <title>Entomomonas sp. F2A isolated from a house cricket (Acheta domesticus).</title>
        <authorList>
            <person name="Spergser J."/>
            <person name="Busse H.-J."/>
        </authorList>
    </citation>
    <scope>NUCLEOTIDE SEQUENCE [LARGE SCALE GENOMIC DNA]</scope>
    <source>
        <strain evidence="2 3">F2A</strain>
    </source>
</reference>
<proteinExistence type="predicted"/>